<dbReference type="Proteomes" id="UP000807025">
    <property type="component" value="Unassembled WGS sequence"/>
</dbReference>
<sequence length="187" mass="18751">MMLSFLSTITLGFFASASVVQIVAAVPIWSPSPASTSSTGVSTQFQTTHASVSAAQPVASAAPAANVTTVSEACTQARLDILVSLIVSEDATNKINATEPTTKTTVDAAKQGFVVTFTGIKGIAGGIFTNTSAPADSRSQVVQGTTETKTALLSINGTDAADPNLALAKQSLDSAIAAASAVAAECK</sequence>
<dbReference type="OrthoDB" id="2933387at2759"/>
<dbReference type="EMBL" id="MU154643">
    <property type="protein sequence ID" value="KAF9490397.1"/>
    <property type="molecule type" value="Genomic_DNA"/>
</dbReference>
<evidence type="ECO:0000256" key="1">
    <source>
        <dbReference type="SAM" id="SignalP"/>
    </source>
</evidence>
<keyword evidence="3" id="KW-1185">Reference proteome</keyword>
<gene>
    <name evidence="2" type="ORF">BDN71DRAFT_1498602</name>
</gene>
<evidence type="ECO:0000313" key="2">
    <source>
        <dbReference type="EMBL" id="KAF9490397.1"/>
    </source>
</evidence>
<proteinExistence type="predicted"/>
<feature type="chain" id="PRO_5040265101" evidence="1">
    <location>
        <begin position="26"/>
        <end position="187"/>
    </location>
</feature>
<accession>A0A9P5ZN24</accession>
<comment type="caution">
    <text evidence="2">The sequence shown here is derived from an EMBL/GenBank/DDBJ whole genome shotgun (WGS) entry which is preliminary data.</text>
</comment>
<feature type="signal peptide" evidence="1">
    <location>
        <begin position="1"/>
        <end position="25"/>
    </location>
</feature>
<keyword evidence="1" id="KW-0732">Signal</keyword>
<reference evidence="2" key="1">
    <citation type="submission" date="2020-11" db="EMBL/GenBank/DDBJ databases">
        <authorList>
            <consortium name="DOE Joint Genome Institute"/>
            <person name="Ahrendt S."/>
            <person name="Riley R."/>
            <person name="Andreopoulos W."/>
            <person name="Labutti K."/>
            <person name="Pangilinan J."/>
            <person name="Ruiz-Duenas F.J."/>
            <person name="Barrasa J.M."/>
            <person name="Sanchez-Garcia M."/>
            <person name="Camarero S."/>
            <person name="Miyauchi S."/>
            <person name="Serrano A."/>
            <person name="Linde D."/>
            <person name="Babiker R."/>
            <person name="Drula E."/>
            <person name="Ayuso-Fernandez I."/>
            <person name="Pacheco R."/>
            <person name="Padilla G."/>
            <person name="Ferreira P."/>
            <person name="Barriuso J."/>
            <person name="Kellner H."/>
            <person name="Castanera R."/>
            <person name="Alfaro M."/>
            <person name="Ramirez L."/>
            <person name="Pisabarro A.G."/>
            <person name="Kuo A."/>
            <person name="Tritt A."/>
            <person name="Lipzen A."/>
            <person name="He G."/>
            <person name="Yan M."/>
            <person name="Ng V."/>
            <person name="Cullen D."/>
            <person name="Martin F."/>
            <person name="Rosso M.-N."/>
            <person name="Henrissat B."/>
            <person name="Hibbett D."/>
            <person name="Martinez A.T."/>
            <person name="Grigoriev I.V."/>
        </authorList>
    </citation>
    <scope>NUCLEOTIDE SEQUENCE</scope>
    <source>
        <strain evidence="2">ATCC 90797</strain>
    </source>
</reference>
<name>A0A9P5ZN24_PLEER</name>
<protein>
    <submittedName>
        <fullName evidence="2">Uncharacterized protein</fullName>
    </submittedName>
</protein>
<evidence type="ECO:0000313" key="3">
    <source>
        <dbReference type="Proteomes" id="UP000807025"/>
    </source>
</evidence>
<organism evidence="2 3">
    <name type="scientific">Pleurotus eryngii</name>
    <name type="common">Boletus of the steppes</name>
    <dbReference type="NCBI Taxonomy" id="5323"/>
    <lineage>
        <taxon>Eukaryota</taxon>
        <taxon>Fungi</taxon>
        <taxon>Dikarya</taxon>
        <taxon>Basidiomycota</taxon>
        <taxon>Agaricomycotina</taxon>
        <taxon>Agaricomycetes</taxon>
        <taxon>Agaricomycetidae</taxon>
        <taxon>Agaricales</taxon>
        <taxon>Pleurotineae</taxon>
        <taxon>Pleurotaceae</taxon>
        <taxon>Pleurotus</taxon>
    </lineage>
</organism>
<dbReference type="AlphaFoldDB" id="A0A9P5ZN24"/>